<feature type="domain" description="Calcineurin-like phosphoesterase" evidence="1">
    <location>
        <begin position="16"/>
        <end position="244"/>
    </location>
</feature>
<dbReference type="PANTHER" id="PTHR32440:SF11">
    <property type="entry name" value="METALLOPHOSPHOESTERASE DOMAIN-CONTAINING PROTEIN"/>
    <property type="match status" value="1"/>
</dbReference>
<gene>
    <name evidence="2" type="ORF">G9U52_36300</name>
</gene>
<dbReference type="Pfam" id="PF00149">
    <property type="entry name" value="Metallophos"/>
    <property type="match status" value="1"/>
</dbReference>
<organism evidence="2 3">
    <name type="scientific">Paenibacillus agricola</name>
    <dbReference type="NCBI Taxonomy" id="2716264"/>
    <lineage>
        <taxon>Bacteria</taxon>
        <taxon>Bacillati</taxon>
        <taxon>Bacillota</taxon>
        <taxon>Bacilli</taxon>
        <taxon>Bacillales</taxon>
        <taxon>Paenibacillaceae</taxon>
        <taxon>Paenibacillus</taxon>
    </lineage>
</organism>
<dbReference type="EMBL" id="JAAOIW010000028">
    <property type="protein sequence ID" value="NHN35193.1"/>
    <property type="molecule type" value="Genomic_DNA"/>
</dbReference>
<reference evidence="2" key="1">
    <citation type="submission" date="2020-03" db="EMBL/GenBank/DDBJ databases">
        <title>Draft sequencing of Paenibacilllus sp. S3N08.</title>
        <authorList>
            <person name="Kim D.-U."/>
        </authorList>
    </citation>
    <scope>NUCLEOTIDE SEQUENCE</scope>
    <source>
        <strain evidence="2">S3N08</strain>
    </source>
</reference>
<comment type="caution">
    <text evidence="2">The sequence shown here is derived from an EMBL/GenBank/DDBJ whole genome shotgun (WGS) entry which is preliminary data.</text>
</comment>
<protein>
    <submittedName>
        <fullName evidence="2">Metallophosphoesterase family protein</fullName>
    </submittedName>
</protein>
<evidence type="ECO:0000313" key="2">
    <source>
        <dbReference type="EMBL" id="NHN35193.1"/>
    </source>
</evidence>
<dbReference type="InterPro" id="IPR029052">
    <property type="entry name" value="Metallo-depent_PP-like"/>
</dbReference>
<evidence type="ECO:0000313" key="3">
    <source>
        <dbReference type="Proteomes" id="UP001165962"/>
    </source>
</evidence>
<dbReference type="Gene3D" id="3.60.21.10">
    <property type="match status" value="1"/>
</dbReference>
<proteinExistence type="predicted"/>
<dbReference type="InterPro" id="IPR004843">
    <property type="entry name" value="Calcineurin-like_PHP"/>
</dbReference>
<keyword evidence="3" id="KW-1185">Reference proteome</keyword>
<accession>A0ABX0JHY3</accession>
<dbReference type="PANTHER" id="PTHR32440">
    <property type="entry name" value="PHOSPHATASE DCR2-RELATED-RELATED"/>
    <property type="match status" value="1"/>
</dbReference>
<evidence type="ECO:0000259" key="1">
    <source>
        <dbReference type="Pfam" id="PF00149"/>
    </source>
</evidence>
<dbReference type="SUPFAM" id="SSF56300">
    <property type="entry name" value="Metallo-dependent phosphatases"/>
    <property type="match status" value="1"/>
</dbReference>
<dbReference type="InterPro" id="IPR011230">
    <property type="entry name" value="PAP14/16/28/29"/>
</dbReference>
<sequence>MDKQDSLSFRSDGTFTIVQFTDIHWQHGSEQDLKSQEVMRNVLEAERPDLVVFTGDVVHPTPEADPADMLRQAVAAVEERGIPWALIFGNHDSEAVISREQLMNVVLAHKHSLTQRGPQTVTGVGNYLLPIQDKAGKCGAVLYFFDSGNLSCNPQVDGYDWIRRDQISWYLRESKQLAEVHEGGSVPSLAFFHIPIPEYNEVWQSKICSGGKQEEVCCPKVNSGLFTAMVERADVIGTFCGHDHLNDYWGELHGIRLCYGRVTGENTYPHEREFPRGARIIRLYEGEPRFDTWIRLGSGIAIYEQPMHEPEGFN</sequence>
<dbReference type="PIRSF" id="PIRSF030250">
    <property type="entry name" value="Ptase_At2g46880"/>
    <property type="match status" value="1"/>
</dbReference>
<dbReference type="Proteomes" id="UP001165962">
    <property type="component" value="Unassembled WGS sequence"/>
</dbReference>
<dbReference type="CDD" id="cd07383">
    <property type="entry name" value="MPP_Dcr2"/>
    <property type="match status" value="1"/>
</dbReference>
<name>A0ABX0JHY3_9BACL</name>
<dbReference type="RefSeq" id="WP_166157562.1">
    <property type="nucleotide sequence ID" value="NZ_JAAOIW010000028.1"/>
</dbReference>